<proteinExistence type="predicted"/>
<accession>A0A1N7FHV0</accession>
<dbReference type="EMBL" id="FTNT01000005">
    <property type="protein sequence ID" value="SIR99867.1"/>
    <property type="molecule type" value="Genomic_DNA"/>
</dbReference>
<feature type="transmembrane region" description="Helical" evidence="1">
    <location>
        <begin position="55"/>
        <end position="75"/>
    </location>
</feature>
<evidence type="ECO:0000256" key="1">
    <source>
        <dbReference type="SAM" id="Phobius"/>
    </source>
</evidence>
<evidence type="ECO:0000313" key="3">
    <source>
        <dbReference type="Proteomes" id="UP000186218"/>
    </source>
</evidence>
<sequence length="169" mass="18583">MGLLLCARYDWWPVGKNLTNTGHLELIAIALIVLLPTATLWLIRTSLTLVNRGAWSMRCALVPSIVLSAAVVAVVPGPTTFDDERSHFDALAQRVAANPSGSYTNVHIGPFDIKAATLRSEDKGIYLYDADATLSFAGWVYAVHQRPSYYPFSTLKDLGGGWYEFVSYT</sequence>
<organism evidence="2 3">
    <name type="scientific">Williamsia sterculiae</name>
    <dbReference type="NCBI Taxonomy" id="1344003"/>
    <lineage>
        <taxon>Bacteria</taxon>
        <taxon>Bacillati</taxon>
        <taxon>Actinomycetota</taxon>
        <taxon>Actinomycetes</taxon>
        <taxon>Mycobacteriales</taxon>
        <taxon>Nocardiaceae</taxon>
        <taxon>Williamsia</taxon>
    </lineage>
</organism>
<gene>
    <name evidence="2" type="ORF">SAMN05445060_2082</name>
</gene>
<name>A0A1N7FHV0_9NOCA</name>
<keyword evidence="1" id="KW-0812">Transmembrane</keyword>
<evidence type="ECO:0000313" key="2">
    <source>
        <dbReference type="EMBL" id="SIR99867.1"/>
    </source>
</evidence>
<feature type="transmembrane region" description="Helical" evidence="1">
    <location>
        <begin position="26"/>
        <end position="43"/>
    </location>
</feature>
<keyword evidence="1" id="KW-1133">Transmembrane helix</keyword>
<dbReference type="Proteomes" id="UP000186218">
    <property type="component" value="Unassembled WGS sequence"/>
</dbReference>
<reference evidence="2 3" key="1">
    <citation type="submission" date="2017-01" db="EMBL/GenBank/DDBJ databases">
        <authorList>
            <person name="Mah S.A."/>
            <person name="Swanson W.J."/>
            <person name="Moy G.W."/>
            <person name="Vacquier V.D."/>
        </authorList>
    </citation>
    <scope>NUCLEOTIDE SEQUENCE [LARGE SCALE GENOMIC DNA]</scope>
    <source>
        <strain evidence="2 3">CPCC 203464</strain>
    </source>
</reference>
<keyword evidence="1" id="KW-0472">Membrane</keyword>
<keyword evidence="3" id="KW-1185">Reference proteome</keyword>
<dbReference type="STRING" id="1344003.SAMN05445060_2082"/>
<dbReference type="AlphaFoldDB" id="A0A1N7FHV0"/>
<protein>
    <submittedName>
        <fullName evidence="2">Uncharacterized protein</fullName>
    </submittedName>
</protein>